<feature type="region of interest" description="Disordered" evidence="1">
    <location>
        <begin position="1"/>
        <end position="23"/>
    </location>
</feature>
<feature type="compositionally biased region" description="Polar residues" evidence="1">
    <location>
        <begin position="362"/>
        <end position="373"/>
    </location>
</feature>
<dbReference type="SUPFAM" id="SSF46894">
    <property type="entry name" value="C-terminal effector domain of the bipartite response regulators"/>
    <property type="match status" value="1"/>
</dbReference>
<dbReference type="Proteomes" id="UP000318186">
    <property type="component" value="Unassembled WGS sequence"/>
</dbReference>
<accession>A0A561V2G0</accession>
<dbReference type="InterPro" id="IPR051797">
    <property type="entry name" value="TrmB-like"/>
</dbReference>
<dbReference type="PANTHER" id="PTHR34293:SF1">
    <property type="entry name" value="HTH-TYPE TRANSCRIPTIONAL REGULATOR TRMBL2"/>
    <property type="match status" value="1"/>
</dbReference>
<gene>
    <name evidence="2" type="ORF">FHX80_114270</name>
</gene>
<dbReference type="InterPro" id="IPR016032">
    <property type="entry name" value="Sig_transdc_resp-reg_C-effctor"/>
</dbReference>
<feature type="compositionally biased region" description="Basic and acidic residues" evidence="1">
    <location>
        <begin position="93"/>
        <end position="107"/>
    </location>
</feature>
<organism evidence="2 3">
    <name type="scientific">Streptomyces brevispora</name>
    <dbReference type="NCBI Taxonomy" id="887462"/>
    <lineage>
        <taxon>Bacteria</taxon>
        <taxon>Bacillati</taxon>
        <taxon>Actinomycetota</taxon>
        <taxon>Actinomycetes</taxon>
        <taxon>Kitasatosporales</taxon>
        <taxon>Streptomycetaceae</taxon>
        <taxon>Streptomyces</taxon>
    </lineage>
</organism>
<dbReference type="InterPro" id="IPR036388">
    <property type="entry name" value="WH-like_DNA-bd_sf"/>
</dbReference>
<dbReference type="Gene3D" id="1.10.10.10">
    <property type="entry name" value="Winged helix-like DNA-binding domain superfamily/Winged helix DNA-binding domain"/>
    <property type="match status" value="1"/>
</dbReference>
<evidence type="ECO:0000256" key="1">
    <source>
        <dbReference type="SAM" id="MobiDB-lite"/>
    </source>
</evidence>
<comment type="caution">
    <text evidence="2">The sequence shown here is derived from an EMBL/GenBank/DDBJ whole genome shotgun (WGS) entry which is preliminary data.</text>
</comment>
<sequence length="373" mass="39530">MPAARGSHPAGECTPLDHGTPTHGFAAEATRFERADVAEGLSLSPEQSIGAERVLRLLGLIRSGAADGGLVDPVDGEETSAMLARALGAQLRERHTDGPRDSAENRPDPAAPPATAPACDSARTTAFHALISDMSSHCREELLLVLPSGARPCQSFPAARIIVLNLLARGVRARLIYQHAIRGDLVTRALVRELTQHGAEVRTSAELIDPLIAFDREALVLPHPPDSSRGAGATTAVAVRDPAVVAFACAAFENLWNTASPLIPDTKKTPHAIDELKKSIVHLLSMGHKDEMVARRLSISVRTCRRHIAEIMDEQGAVSRFQAGVHLTRAGLVDDPFPPPRTAAAGNKSDPSDNPRGAEGSGHSTYEPGTSPT</sequence>
<dbReference type="AlphaFoldDB" id="A0A561V2G0"/>
<feature type="region of interest" description="Disordered" evidence="1">
    <location>
        <begin position="332"/>
        <end position="373"/>
    </location>
</feature>
<evidence type="ECO:0008006" key="4">
    <source>
        <dbReference type="Google" id="ProtNLM"/>
    </source>
</evidence>
<proteinExistence type="predicted"/>
<reference evidence="2 3" key="1">
    <citation type="submission" date="2019-06" db="EMBL/GenBank/DDBJ databases">
        <title>Sequencing the genomes of 1000 actinobacteria strains.</title>
        <authorList>
            <person name="Klenk H.-P."/>
        </authorList>
    </citation>
    <scope>NUCLEOTIDE SEQUENCE [LARGE SCALE GENOMIC DNA]</scope>
    <source>
        <strain evidence="2 3">DSM 42059</strain>
    </source>
</reference>
<dbReference type="EMBL" id="VIWW01000001">
    <property type="protein sequence ID" value="TWG05790.1"/>
    <property type="molecule type" value="Genomic_DNA"/>
</dbReference>
<protein>
    <recommendedName>
        <fullName evidence="4">HTH luxR-type domain-containing protein</fullName>
    </recommendedName>
</protein>
<dbReference type="PANTHER" id="PTHR34293">
    <property type="entry name" value="HTH-TYPE TRANSCRIPTIONAL REGULATOR TRMBL2"/>
    <property type="match status" value="1"/>
</dbReference>
<name>A0A561V2G0_9ACTN</name>
<evidence type="ECO:0000313" key="3">
    <source>
        <dbReference type="Proteomes" id="UP000318186"/>
    </source>
</evidence>
<dbReference type="GO" id="GO:0006355">
    <property type="term" value="P:regulation of DNA-templated transcription"/>
    <property type="evidence" value="ECO:0007669"/>
    <property type="project" value="InterPro"/>
</dbReference>
<dbReference type="GO" id="GO:0003677">
    <property type="term" value="F:DNA binding"/>
    <property type="evidence" value="ECO:0007669"/>
    <property type="project" value="InterPro"/>
</dbReference>
<evidence type="ECO:0000313" key="2">
    <source>
        <dbReference type="EMBL" id="TWG05790.1"/>
    </source>
</evidence>
<feature type="region of interest" description="Disordered" evidence="1">
    <location>
        <begin position="93"/>
        <end position="118"/>
    </location>
</feature>